<dbReference type="PANTHER" id="PTHR12482:SF5">
    <property type="entry name" value="DUF676 DOMAIN-CONTAINING PROTEIN"/>
    <property type="match status" value="1"/>
</dbReference>
<dbReference type="InterPro" id="IPR029058">
    <property type="entry name" value="AB_hydrolase_fold"/>
</dbReference>
<dbReference type="OrthoDB" id="273452at2759"/>
<dbReference type="InterPro" id="IPR044294">
    <property type="entry name" value="Lipase-like"/>
</dbReference>
<proteinExistence type="predicted"/>
<gene>
    <name evidence="2" type="ORF">COLO4_35358</name>
</gene>
<accession>A0A1R3GHG5</accession>
<dbReference type="SUPFAM" id="SSF53474">
    <property type="entry name" value="alpha/beta-Hydrolases"/>
    <property type="match status" value="1"/>
</dbReference>
<comment type="caution">
    <text evidence="2">The sequence shown here is derived from an EMBL/GenBank/DDBJ whole genome shotgun (WGS) entry which is preliminary data.</text>
</comment>
<name>A0A1R3GHG5_9ROSI</name>
<evidence type="ECO:0000259" key="1">
    <source>
        <dbReference type="Pfam" id="PF05057"/>
    </source>
</evidence>
<dbReference type="AlphaFoldDB" id="A0A1R3GHG5"/>
<dbReference type="Gene3D" id="3.40.50.1820">
    <property type="entry name" value="alpha/beta hydrolase"/>
    <property type="match status" value="1"/>
</dbReference>
<organism evidence="2 3">
    <name type="scientific">Corchorus olitorius</name>
    <dbReference type="NCBI Taxonomy" id="93759"/>
    <lineage>
        <taxon>Eukaryota</taxon>
        <taxon>Viridiplantae</taxon>
        <taxon>Streptophyta</taxon>
        <taxon>Embryophyta</taxon>
        <taxon>Tracheophyta</taxon>
        <taxon>Spermatophyta</taxon>
        <taxon>Magnoliopsida</taxon>
        <taxon>eudicotyledons</taxon>
        <taxon>Gunneridae</taxon>
        <taxon>Pentapetalae</taxon>
        <taxon>rosids</taxon>
        <taxon>malvids</taxon>
        <taxon>Malvales</taxon>
        <taxon>Malvaceae</taxon>
        <taxon>Grewioideae</taxon>
        <taxon>Apeibeae</taxon>
        <taxon>Corchorus</taxon>
    </lineage>
</organism>
<dbReference type="PANTHER" id="PTHR12482">
    <property type="entry name" value="LIPASE ROG1-RELATED-RELATED"/>
    <property type="match status" value="1"/>
</dbReference>
<reference evidence="3" key="1">
    <citation type="submission" date="2013-09" db="EMBL/GenBank/DDBJ databases">
        <title>Corchorus olitorius genome sequencing.</title>
        <authorList>
            <person name="Alam M."/>
            <person name="Haque M.S."/>
            <person name="Islam M.S."/>
            <person name="Emdad E.M."/>
            <person name="Islam M.M."/>
            <person name="Ahmed B."/>
            <person name="Halim A."/>
            <person name="Hossen Q.M.M."/>
            <person name="Hossain M.Z."/>
            <person name="Ahmed R."/>
            <person name="Khan M.M."/>
            <person name="Islam R."/>
            <person name="Rashid M.M."/>
            <person name="Khan S.A."/>
            <person name="Rahman M.S."/>
            <person name="Alam M."/>
            <person name="Yahiya A.S."/>
            <person name="Khan M.S."/>
            <person name="Azam M.S."/>
            <person name="Haque T."/>
            <person name="Lashkar M.Z.H."/>
            <person name="Akhand A.I."/>
            <person name="Morshed G."/>
            <person name="Roy S."/>
            <person name="Uddin K.S."/>
            <person name="Rabeya T."/>
            <person name="Hossain A.S."/>
            <person name="Chowdhury A."/>
            <person name="Snigdha A.R."/>
            <person name="Mortoza M.S."/>
            <person name="Matin S.A."/>
            <person name="Hoque S.M.E."/>
            <person name="Islam M.K."/>
            <person name="Roy D.K."/>
            <person name="Haider R."/>
            <person name="Moosa M.M."/>
            <person name="Elias S.M."/>
            <person name="Hasan A.M."/>
            <person name="Jahan S."/>
            <person name="Shafiuddin M."/>
            <person name="Mahmood N."/>
            <person name="Shommy N.S."/>
        </authorList>
    </citation>
    <scope>NUCLEOTIDE SEQUENCE [LARGE SCALE GENOMIC DNA]</scope>
    <source>
        <strain evidence="3">cv. O-4</strain>
    </source>
</reference>
<feature type="domain" description="DUF676" evidence="1">
    <location>
        <begin position="424"/>
        <end position="536"/>
    </location>
</feature>
<sequence>MLRRIGWLIGFSNRIGQTKKLPDAKPEPAKLQPVVMLDTVQEIAVYIHRFHNLDLFQQGWYQLKITMRWDDDERASVGTPARVVQYEAPSLGSDDGYAVWRIDDTDNSFLTQPFRIKYARQDVLLSIMVAFDLPLAENEGPPSSAVILKFELLAPYTASDGVTGESINGSTQELDQTASTVVKQVSIVKALLDARDTLLLELQKLGNAINKAVDLTEFTSKMNDTELFDFFLQANQVTADGDVSGQGKPQNGLESINGKLDFRSERLLQNLSKDDVIKMFNLAGDQVLYLWNAFLNFHRDNRTKVLEFLHDTWAKDRRAEWSIWMVYSKPAQIAAMRAELHRRSIAQMRINNRSIQDMQIFGDPSGIPIVIIERVMNAPRRTLSANSYLRNVDIIDSATSGTALSSEAEKKQSNLSAPRNGRDLKIVVFVHGFQASYALPYLFLGFGHHLDLRLVRNQWLLIDPKIEFLMSEANEDKTSGDFREMGQRLAHEVIAFVKKKMDKASRSGRLRDIKISFVGHSIGNIILRTALADDPDIRNTFLYKLCKVLITKSDIV</sequence>
<dbReference type="InterPro" id="IPR007751">
    <property type="entry name" value="DUF676_lipase-like"/>
</dbReference>
<protein>
    <recommendedName>
        <fullName evidence="1">DUF676 domain-containing protein</fullName>
    </recommendedName>
</protein>
<evidence type="ECO:0000313" key="3">
    <source>
        <dbReference type="Proteomes" id="UP000187203"/>
    </source>
</evidence>
<dbReference type="Pfam" id="PF05057">
    <property type="entry name" value="DUF676"/>
    <property type="match status" value="1"/>
</dbReference>
<keyword evidence="3" id="KW-1185">Reference proteome</keyword>
<dbReference type="EMBL" id="AWUE01022531">
    <property type="protein sequence ID" value="OMO57489.1"/>
    <property type="molecule type" value="Genomic_DNA"/>
</dbReference>
<dbReference type="Proteomes" id="UP000187203">
    <property type="component" value="Unassembled WGS sequence"/>
</dbReference>
<evidence type="ECO:0000313" key="2">
    <source>
        <dbReference type="EMBL" id="OMO57489.1"/>
    </source>
</evidence>
<dbReference type="STRING" id="93759.A0A1R3GHG5"/>